<evidence type="ECO:0000313" key="3">
    <source>
        <dbReference type="Proteomes" id="UP000325385"/>
    </source>
</evidence>
<dbReference type="GO" id="GO:0016740">
    <property type="term" value="F:transferase activity"/>
    <property type="evidence" value="ECO:0007669"/>
    <property type="project" value="UniProtKB-KW"/>
</dbReference>
<keyword evidence="1" id="KW-0472">Membrane</keyword>
<evidence type="ECO:0000256" key="1">
    <source>
        <dbReference type="SAM" id="Phobius"/>
    </source>
</evidence>
<sequence length="336" mass="38997">MIYNYYPQYRRPIFESLKQLHESVCFIYGKNSWQNVANVVEEEDHVRRNIFIAGLTFQTFGLSTLARICRNDTIVIGDIRFVNAWIYALIGRICGRQIYFWTHGVLEPEQGFKWFLRRHFYMLSDALMLYSRYERVLLEEMGYPKPLIVIGNSNFSDGDASKILQRERGESALPGNDVCYVGRVSQEKGIEEFARFAEAHPEKRVVLVGPVTAACDRYRHRYSNLIFLEPEYELERLRDITSGCGTLVMFTAAGLSLFTAILLNKRALVKRTFPQKPEYHLLRKYGLVDMFDDYDEMEGLLEYPTLSDAEFEAARTRFFVENSGQMVAKRIMAALG</sequence>
<accession>A0A5P6ND96</accession>
<protein>
    <submittedName>
        <fullName evidence="2">Glycosyltransferase family 1 protein</fullName>
    </submittedName>
</protein>
<keyword evidence="2" id="KW-0808">Transferase</keyword>
<keyword evidence="1" id="KW-1133">Transmembrane helix</keyword>
<dbReference type="AlphaFoldDB" id="A0A5P6ND96"/>
<reference evidence="3" key="1">
    <citation type="submission" date="2018-09" db="EMBL/GenBank/DDBJ databases">
        <title>Nocardia yunnanensis sp. nov., an actinomycete isolated from a soil sample.</title>
        <authorList>
            <person name="Zhang J."/>
        </authorList>
    </citation>
    <scope>NUCLEOTIDE SEQUENCE [LARGE SCALE GENOMIC DNA]</scope>
    <source>
        <strain evidence="3">21-3</strain>
    </source>
</reference>
<gene>
    <name evidence="2" type="ORF">D0Y83_12460</name>
</gene>
<proteinExistence type="predicted"/>
<feature type="transmembrane region" description="Helical" evidence="1">
    <location>
        <begin position="245"/>
        <end position="263"/>
    </location>
</feature>
<dbReference type="EMBL" id="CP032228">
    <property type="protein sequence ID" value="QFI63989.1"/>
    <property type="molecule type" value="Genomic_DNA"/>
</dbReference>
<dbReference type="SUPFAM" id="SSF53756">
    <property type="entry name" value="UDP-Glycosyltransferase/glycogen phosphorylase"/>
    <property type="match status" value="1"/>
</dbReference>
<dbReference type="Gene3D" id="3.40.50.2000">
    <property type="entry name" value="Glycogen Phosphorylase B"/>
    <property type="match status" value="2"/>
</dbReference>
<dbReference type="Proteomes" id="UP000325385">
    <property type="component" value="Chromosome"/>
</dbReference>
<organism evidence="2 3">
    <name type="scientific">Qipengyuania flava</name>
    <dbReference type="NCBI Taxonomy" id="192812"/>
    <lineage>
        <taxon>Bacteria</taxon>
        <taxon>Pseudomonadati</taxon>
        <taxon>Pseudomonadota</taxon>
        <taxon>Alphaproteobacteria</taxon>
        <taxon>Sphingomonadales</taxon>
        <taxon>Erythrobacteraceae</taxon>
        <taxon>Qipengyuania</taxon>
    </lineage>
</organism>
<keyword evidence="1" id="KW-0812">Transmembrane</keyword>
<name>A0A5P6ND96_9SPHN</name>
<evidence type="ECO:0000313" key="2">
    <source>
        <dbReference type="EMBL" id="QFI63989.1"/>
    </source>
</evidence>